<reference evidence="1" key="1">
    <citation type="journal article" date="2020" name="mSystems">
        <title>Genome- and Community-Level Interaction Insights into Carbon Utilization and Element Cycling Functions of Hydrothermarchaeota in Hydrothermal Sediment.</title>
        <authorList>
            <person name="Zhou Z."/>
            <person name="Liu Y."/>
            <person name="Xu W."/>
            <person name="Pan J."/>
            <person name="Luo Z.H."/>
            <person name="Li M."/>
        </authorList>
    </citation>
    <scope>NUCLEOTIDE SEQUENCE [LARGE SCALE GENOMIC DNA]</scope>
    <source>
        <strain evidence="1">SpSt-780</strain>
    </source>
</reference>
<organism evidence="1">
    <name type="scientific">candidate division WOR-3 bacterium</name>
    <dbReference type="NCBI Taxonomy" id="2052148"/>
    <lineage>
        <taxon>Bacteria</taxon>
        <taxon>Bacteria division WOR-3</taxon>
    </lineage>
</organism>
<dbReference type="AlphaFoldDB" id="A0A7C4UFX9"/>
<evidence type="ECO:0000313" key="1">
    <source>
        <dbReference type="EMBL" id="HGW91670.1"/>
    </source>
</evidence>
<accession>A0A7C4UFX9</accession>
<comment type="caution">
    <text evidence="1">The sequence shown here is derived from an EMBL/GenBank/DDBJ whole genome shotgun (WGS) entry which is preliminary data.</text>
</comment>
<dbReference type="EMBL" id="DTHG01000045">
    <property type="protein sequence ID" value="HGW91670.1"/>
    <property type="molecule type" value="Genomic_DNA"/>
</dbReference>
<protein>
    <submittedName>
        <fullName evidence="1">Uncharacterized protein</fullName>
    </submittedName>
</protein>
<gene>
    <name evidence="1" type="ORF">ENV67_03915</name>
</gene>
<proteinExistence type="predicted"/>
<name>A0A7C4UFX9_UNCW3</name>
<sequence>MEGKSPFEEIFETKKKDKETEESFIKEEEETPFSKYLNLIIELIKKKYYFEAIEVIKELATQNF</sequence>